<dbReference type="AlphaFoldDB" id="A0A8I3X5M5"/>
<reference evidence="1 2" key="1">
    <citation type="submission" date="2009-03" db="EMBL/GenBank/DDBJ databases">
        <authorList>
            <person name="Warren W."/>
            <person name="Ye L."/>
            <person name="Minx P."/>
            <person name="Worley K."/>
            <person name="Gibbs R."/>
            <person name="Wilson R.K."/>
        </authorList>
    </citation>
    <scope>NUCLEOTIDE SEQUENCE [LARGE SCALE GENOMIC DNA]</scope>
</reference>
<organism evidence="1 2">
    <name type="scientific">Callithrix jacchus</name>
    <name type="common">White-tufted-ear marmoset</name>
    <name type="synonym">Simia Jacchus</name>
    <dbReference type="NCBI Taxonomy" id="9483"/>
    <lineage>
        <taxon>Eukaryota</taxon>
        <taxon>Metazoa</taxon>
        <taxon>Chordata</taxon>
        <taxon>Craniata</taxon>
        <taxon>Vertebrata</taxon>
        <taxon>Euteleostomi</taxon>
        <taxon>Mammalia</taxon>
        <taxon>Eutheria</taxon>
        <taxon>Euarchontoglires</taxon>
        <taxon>Primates</taxon>
        <taxon>Haplorrhini</taxon>
        <taxon>Platyrrhini</taxon>
        <taxon>Cebidae</taxon>
        <taxon>Callitrichinae</taxon>
        <taxon>Callithrix</taxon>
        <taxon>Callithrix</taxon>
    </lineage>
</organism>
<reference evidence="1" key="2">
    <citation type="submission" date="2025-08" db="UniProtKB">
        <authorList>
            <consortium name="Ensembl"/>
        </authorList>
    </citation>
    <scope>IDENTIFICATION</scope>
</reference>
<evidence type="ECO:0000313" key="2">
    <source>
        <dbReference type="Proteomes" id="UP000008225"/>
    </source>
</evidence>
<dbReference type="Proteomes" id="UP000008225">
    <property type="component" value="Chromosome 16"/>
</dbReference>
<proteinExistence type="predicted"/>
<dbReference type="PANTHER" id="PTHR46254">
    <property type="entry name" value="PROTEIN GVQW1-RELATED"/>
    <property type="match status" value="1"/>
</dbReference>
<sequence length="120" mass="13643">PSPQRRSSVAQAGVHWCNRGSLQPPPPGFKQFSCLSLPSSWDYSWTLLKISQGATRTGSRDGVSPCWSAWSGTPDLKQSTCFSLPKCWDYRHEPSCLPPLFILLHHFKSNIMYHLNLYYN</sequence>
<dbReference type="Ensembl" id="ENSCJAT00000091860.2">
    <property type="protein sequence ID" value="ENSCJAP00000093669.1"/>
    <property type="gene ID" value="ENSCJAG00000052211.2"/>
</dbReference>
<dbReference type="PANTHER" id="PTHR46254:SF6">
    <property type="entry name" value="HIGH MOBILITY GROUP AT-HOOK 2"/>
    <property type="match status" value="1"/>
</dbReference>
<evidence type="ECO:0000313" key="1">
    <source>
        <dbReference type="Ensembl" id="ENSCJAP00000093669.1"/>
    </source>
</evidence>
<protein>
    <submittedName>
        <fullName evidence="1">Uncharacterized protein</fullName>
    </submittedName>
</protein>
<accession>A0A8I3X5M5</accession>
<dbReference type="GeneTree" id="ENSGT00940000161627"/>
<keyword evidence="2" id="KW-1185">Reference proteome</keyword>
<name>A0A8I3X5M5_CALJA</name>
<reference evidence="1" key="3">
    <citation type="submission" date="2025-09" db="UniProtKB">
        <authorList>
            <consortium name="Ensembl"/>
        </authorList>
    </citation>
    <scope>IDENTIFICATION</scope>
</reference>